<dbReference type="Pfam" id="PF02668">
    <property type="entry name" value="TauD"/>
    <property type="match status" value="1"/>
</dbReference>
<accession>A0A8I2GX47</accession>
<dbReference type="PANTHER" id="PTHR10696:SF56">
    <property type="entry name" value="TAUD_TFDA-LIKE DOMAIN-CONTAINING PROTEIN"/>
    <property type="match status" value="1"/>
</dbReference>
<dbReference type="Proteomes" id="UP000662259">
    <property type="component" value="Unassembled WGS sequence"/>
</dbReference>
<gene>
    <name evidence="5" type="ORF">GFL91_25050</name>
</gene>
<dbReference type="InterPro" id="IPR050411">
    <property type="entry name" value="AlphaKG_dependent_hydroxylases"/>
</dbReference>
<dbReference type="SUPFAM" id="SSF51197">
    <property type="entry name" value="Clavaminate synthase-like"/>
    <property type="match status" value="1"/>
</dbReference>
<dbReference type="GO" id="GO:0017000">
    <property type="term" value="P:antibiotic biosynthetic process"/>
    <property type="evidence" value="ECO:0007669"/>
    <property type="project" value="UniProtKB-KW"/>
</dbReference>
<dbReference type="EMBL" id="WIEZ01000015">
    <property type="protein sequence ID" value="NKM48175.1"/>
    <property type="molecule type" value="Genomic_DNA"/>
</dbReference>
<protein>
    <recommendedName>
        <fullName evidence="4">TauD/TfdA-like domain-containing protein</fullName>
    </recommendedName>
</protein>
<dbReference type="Gene3D" id="3.60.130.10">
    <property type="entry name" value="Clavaminate synthase-like"/>
    <property type="match status" value="1"/>
</dbReference>
<evidence type="ECO:0000256" key="3">
    <source>
        <dbReference type="ARBA" id="ARBA00023194"/>
    </source>
</evidence>
<evidence type="ECO:0000256" key="1">
    <source>
        <dbReference type="ARBA" id="ARBA00001954"/>
    </source>
</evidence>
<keyword evidence="3" id="KW-0045">Antibiotic biosynthesis</keyword>
<organism evidence="5 6">
    <name type="scientific">Rhizobium leguminosarum bv. viciae</name>
    <dbReference type="NCBI Taxonomy" id="387"/>
    <lineage>
        <taxon>Bacteria</taxon>
        <taxon>Pseudomonadati</taxon>
        <taxon>Pseudomonadota</taxon>
        <taxon>Alphaproteobacteria</taxon>
        <taxon>Hyphomicrobiales</taxon>
        <taxon>Rhizobiaceae</taxon>
        <taxon>Rhizobium/Agrobacterium group</taxon>
        <taxon>Rhizobium</taxon>
    </lineage>
</organism>
<name>A0A8I2GX47_RHILV</name>
<dbReference type="AlphaFoldDB" id="A0A8I2GX47"/>
<dbReference type="InterPro" id="IPR003819">
    <property type="entry name" value="TauD/TfdA-like"/>
</dbReference>
<sequence length="425" mass="47730">MEKEMTSRYDDVVGRVLSEAERGLPTDEQETPFVIEPLESATTDFLSDFLSRHSEQVLADIAKHGALLIRGFDIASSAEFERLFLSIRGMTGMDELLLSEAGRTLTDGTRFVFHTNALIKTGGAANFDDFHSENYFAPDVPHYIGFFCLTPSDLGGETGLVNLRKVYADLPDRLKQELERGACFAARYALEDMERRYGLPAHAIEAFCEEVGLPIVSEDGVDYVAIHKPSVIEHPVTQEKVLLLNFFNIPNLLESLVSRFMPDYQGKEWFRHRLIWRFPQLAALVHPDGVLRTFYRRARYRTAHRAGSNAQFAIKGQRWVGTLLTSDDIQLIAESIRRRFSSFRWKAGDLLILDNLQIAHAGMPGRGKRVMRVMLCNPVPLPYSAASPGLHRVVETGESLTTLGRRLIDLRDTHPAGTGEPIGAK</sequence>
<comment type="cofactor">
    <cofactor evidence="1">
        <name>Fe(2+)</name>
        <dbReference type="ChEBI" id="CHEBI:29033"/>
    </cofactor>
</comment>
<reference evidence="5" key="1">
    <citation type="submission" date="2019-10" db="EMBL/GenBank/DDBJ databases">
        <title>Rhizobium leguminosarum symbiovar viciae collection.</title>
        <authorList>
            <person name="Boivin S."/>
            <person name="Lepetit M."/>
        </authorList>
    </citation>
    <scope>NUCLEOTIDE SEQUENCE</scope>
    <source>
        <strain evidence="5">L143</strain>
    </source>
</reference>
<dbReference type="InterPro" id="IPR042098">
    <property type="entry name" value="TauD-like_sf"/>
</dbReference>
<evidence type="ECO:0000313" key="6">
    <source>
        <dbReference type="Proteomes" id="UP000662259"/>
    </source>
</evidence>
<keyword evidence="2" id="KW-0560">Oxidoreductase</keyword>
<evidence type="ECO:0000259" key="4">
    <source>
        <dbReference type="Pfam" id="PF02668"/>
    </source>
</evidence>
<comment type="caution">
    <text evidence="5">The sequence shown here is derived from an EMBL/GenBank/DDBJ whole genome shotgun (WGS) entry which is preliminary data.</text>
</comment>
<dbReference type="GO" id="GO:0016706">
    <property type="term" value="F:2-oxoglutarate-dependent dioxygenase activity"/>
    <property type="evidence" value="ECO:0007669"/>
    <property type="project" value="UniProtKB-ARBA"/>
</dbReference>
<proteinExistence type="predicted"/>
<evidence type="ECO:0000256" key="2">
    <source>
        <dbReference type="ARBA" id="ARBA00023002"/>
    </source>
</evidence>
<evidence type="ECO:0000313" key="5">
    <source>
        <dbReference type="EMBL" id="NKM48175.1"/>
    </source>
</evidence>
<feature type="domain" description="TauD/TfdA-like" evidence="4">
    <location>
        <begin position="46"/>
        <end position="245"/>
    </location>
</feature>
<dbReference type="PANTHER" id="PTHR10696">
    <property type="entry name" value="GAMMA-BUTYROBETAINE HYDROXYLASE-RELATED"/>
    <property type="match status" value="1"/>
</dbReference>